<proteinExistence type="predicted"/>
<dbReference type="RefSeq" id="WP_394489310.1">
    <property type="nucleotide sequence ID" value="NZ_JBIGIA010000012.1"/>
</dbReference>
<dbReference type="Pfam" id="PF12728">
    <property type="entry name" value="HTH_17"/>
    <property type="match status" value="1"/>
</dbReference>
<reference evidence="2 3" key="1">
    <citation type="submission" date="2024-09" db="EMBL/GenBank/DDBJ databases">
        <title>Novel species of the genus Pelomonas and Roseateles isolated from streams.</title>
        <authorList>
            <person name="Lu H."/>
        </authorList>
    </citation>
    <scope>NUCLEOTIDE SEQUENCE [LARGE SCALE GENOMIC DNA]</scope>
    <source>
        <strain evidence="2 3">BYS96W</strain>
    </source>
</reference>
<dbReference type="InterPro" id="IPR041657">
    <property type="entry name" value="HTH_17"/>
</dbReference>
<gene>
    <name evidence="2" type="ORF">ACG00X_16310</name>
</gene>
<dbReference type="Proteomes" id="UP001606305">
    <property type="component" value="Unassembled WGS sequence"/>
</dbReference>
<feature type="domain" description="Helix-turn-helix" evidence="1">
    <location>
        <begin position="11"/>
        <end position="54"/>
    </location>
</feature>
<evidence type="ECO:0000313" key="2">
    <source>
        <dbReference type="EMBL" id="MFG6458404.1"/>
    </source>
</evidence>
<evidence type="ECO:0000313" key="3">
    <source>
        <dbReference type="Proteomes" id="UP001606305"/>
    </source>
</evidence>
<dbReference type="InterPro" id="IPR009061">
    <property type="entry name" value="DNA-bd_dom_put_sf"/>
</dbReference>
<keyword evidence="3" id="KW-1185">Reference proteome</keyword>
<protein>
    <submittedName>
        <fullName evidence="2">Helix-turn-helix transcriptional regulator</fullName>
    </submittedName>
</protein>
<dbReference type="Gene3D" id="1.10.10.10">
    <property type="entry name" value="Winged helix-like DNA-binding domain superfamily/Winged helix DNA-binding domain"/>
    <property type="match status" value="1"/>
</dbReference>
<accession>A0ABW7G8W7</accession>
<dbReference type="InterPro" id="IPR036388">
    <property type="entry name" value="WH-like_DNA-bd_sf"/>
</dbReference>
<dbReference type="EMBL" id="JBIGIA010000012">
    <property type="protein sequence ID" value="MFG6458404.1"/>
    <property type="molecule type" value="Genomic_DNA"/>
</dbReference>
<dbReference type="SUPFAM" id="SSF46955">
    <property type="entry name" value="Putative DNA-binding domain"/>
    <property type="match status" value="1"/>
</dbReference>
<comment type="caution">
    <text evidence="2">The sequence shown here is derived from an EMBL/GenBank/DDBJ whole genome shotgun (WGS) entry which is preliminary data.</text>
</comment>
<evidence type="ECO:0000259" key="1">
    <source>
        <dbReference type="Pfam" id="PF12728"/>
    </source>
</evidence>
<organism evidence="2 3">
    <name type="scientific">Pelomonas nitida</name>
    <dbReference type="NCBI Taxonomy" id="3299027"/>
    <lineage>
        <taxon>Bacteria</taxon>
        <taxon>Pseudomonadati</taxon>
        <taxon>Pseudomonadota</taxon>
        <taxon>Betaproteobacteria</taxon>
        <taxon>Burkholderiales</taxon>
        <taxon>Sphaerotilaceae</taxon>
        <taxon>Roseateles</taxon>
    </lineage>
</organism>
<sequence length="129" mass="14233">MTAPFKPLHRQDIADLLDVSLRTVDNWVQEGRIPAPKHLGRGVLWHPDCFYGWLDQYLKATGPEPMSDRASMSAPVEPADAPHIDVVEAGLLKSSGPRRRATKEAQSIVERELAKLQAQAQASIALEEA</sequence>
<name>A0ABW7G8W7_9BURK</name>